<dbReference type="PANTHER" id="PTHR42973:SF54">
    <property type="entry name" value="FAD-BINDING PCMH-TYPE DOMAIN-CONTAINING PROTEIN"/>
    <property type="match status" value="1"/>
</dbReference>
<dbReference type="OMA" id="QTWWDTT"/>
<dbReference type="PROSITE" id="PS51387">
    <property type="entry name" value="FAD_PCMH"/>
    <property type="match status" value="1"/>
</dbReference>
<comment type="caution">
    <text evidence="7">The sequence shown here is derived from an EMBL/GenBank/DDBJ whole genome shotgun (WGS) entry which is preliminary data.</text>
</comment>
<evidence type="ECO:0000256" key="2">
    <source>
        <dbReference type="ARBA" id="ARBA00022630"/>
    </source>
</evidence>
<evidence type="ECO:0000256" key="3">
    <source>
        <dbReference type="ARBA" id="ARBA00022827"/>
    </source>
</evidence>
<dbReference type="InterPro" id="IPR016169">
    <property type="entry name" value="FAD-bd_PCMH_sub2"/>
</dbReference>
<dbReference type="Gene3D" id="3.30.465.10">
    <property type="match status" value="1"/>
</dbReference>
<keyword evidence="5" id="KW-0732">Signal</keyword>
<evidence type="ECO:0000256" key="4">
    <source>
        <dbReference type="ARBA" id="ARBA00023002"/>
    </source>
</evidence>
<protein>
    <submittedName>
        <fullName evidence="7">6-hydroxy-D-nicotine oxidase</fullName>
    </submittedName>
</protein>
<keyword evidence="2" id="KW-0285">Flavoprotein</keyword>
<sequence length="503" mass="55029">MKMLALALVLMSAAWPAACLTECEKTTVKTACEELNKALAGNVHLPNSPDYKLSNTYWSARQTALRPQCFVTPRSTSDVSLIMKTLTSLKAPFTVKGAGHTAFPGGSNIQDGVTIDLVHLNQITVSADRKTVSVGPGNRWINVSSVLDPLGLAVVGGRAASVGVSGLTLGGGQSYFSGIYGWACDNVRNFEVVLSSGDTVDANATSNTDLYWALRGSGGSNWGIVTRFDLMSFEQGDLWTQSLIFNGMSANQTLLPMMNKLAAKDLATDPGAHTYFVQTYDQTSRQWLFLTSFFHATPPAVNTTPAVFDGFKSVPGLVLDSTLVANVSTLSRLIDEPVGRRATWWDTTVALGSVQLFDEIGELYVNWVSQLNKTAGARQFSPYLVYQPITINILEKMQQNGGNSLGLYPQDGPLMMVQVSARWSDAELDAVVESSASRLICEIERTARKRELLRGYVYVNYAGQSQDVLRTYGDNYDSLKTISEKWDRGGLLQRLWRGYFQLQ</sequence>
<dbReference type="InterPro" id="IPR050416">
    <property type="entry name" value="FAD-linked_Oxidoreductase"/>
</dbReference>
<dbReference type="STRING" id="1081105.A0A167DEC6"/>
<comment type="similarity">
    <text evidence="1">Belongs to the oxygen-dependent FAD-linked oxidoreductase family.</text>
</comment>
<dbReference type="EMBL" id="AZHC01000014">
    <property type="protein sequence ID" value="OAA42279.1"/>
    <property type="molecule type" value="Genomic_DNA"/>
</dbReference>
<feature type="chain" id="PRO_5007885209" evidence="5">
    <location>
        <begin position="20"/>
        <end position="503"/>
    </location>
</feature>
<feature type="domain" description="FAD-binding PCMH-type" evidence="6">
    <location>
        <begin position="63"/>
        <end position="235"/>
    </location>
</feature>
<dbReference type="Pfam" id="PF01565">
    <property type="entry name" value="FAD_binding_4"/>
    <property type="match status" value="1"/>
</dbReference>
<keyword evidence="4" id="KW-0560">Oxidoreductase</keyword>
<dbReference type="InterPro" id="IPR016166">
    <property type="entry name" value="FAD-bd_PCMH"/>
</dbReference>
<dbReference type="InterPro" id="IPR006094">
    <property type="entry name" value="Oxid_FAD_bind_N"/>
</dbReference>
<name>A0A167DEC6_METRR</name>
<organism evidence="7 8">
    <name type="scientific">Metarhizium rileyi (strain RCEF 4871)</name>
    <name type="common">Nomuraea rileyi</name>
    <dbReference type="NCBI Taxonomy" id="1649241"/>
    <lineage>
        <taxon>Eukaryota</taxon>
        <taxon>Fungi</taxon>
        <taxon>Dikarya</taxon>
        <taxon>Ascomycota</taxon>
        <taxon>Pezizomycotina</taxon>
        <taxon>Sordariomycetes</taxon>
        <taxon>Hypocreomycetidae</taxon>
        <taxon>Hypocreales</taxon>
        <taxon>Clavicipitaceae</taxon>
        <taxon>Metarhizium</taxon>
    </lineage>
</organism>
<feature type="signal peptide" evidence="5">
    <location>
        <begin position="1"/>
        <end position="19"/>
    </location>
</feature>
<evidence type="ECO:0000256" key="1">
    <source>
        <dbReference type="ARBA" id="ARBA00005466"/>
    </source>
</evidence>
<proteinExistence type="inferred from homology"/>
<keyword evidence="8" id="KW-1185">Reference proteome</keyword>
<dbReference type="InterPro" id="IPR036318">
    <property type="entry name" value="FAD-bd_PCMH-like_sf"/>
</dbReference>
<evidence type="ECO:0000313" key="7">
    <source>
        <dbReference type="EMBL" id="OAA42279.1"/>
    </source>
</evidence>
<dbReference type="PANTHER" id="PTHR42973">
    <property type="entry name" value="BINDING OXIDOREDUCTASE, PUTATIVE (AFU_ORTHOLOGUE AFUA_1G17690)-RELATED"/>
    <property type="match status" value="1"/>
</dbReference>
<dbReference type="SUPFAM" id="SSF56176">
    <property type="entry name" value="FAD-binding/transporter-associated domain-like"/>
    <property type="match status" value="1"/>
</dbReference>
<evidence type="ECO:0000313" key="8">
    <source>
        <dbReference type="Proteomes" id="UP000243498"/>
    </source>
</evidence>
<evidence type="ECO:0000259" key="6">
    <source>
        <dbReference type="PROSITE" id="PS51387"/>
    </source>
</evidence>
<dbReference type="Proteomes" id="UP000243498">
    <property type="component" value="Unassembled WGS sequence"/>
</dbReference>
<dbReference type="GO" id="GO:0071949">
    <property type="term" value="F:FAD binding"/>
    <property type="evidence" value="ECO:0007669"/>
    <property type="project" value="InterPro"/>
</dbReference>
<gene>
    <name evidence="7" type="ORF">NOR_05128</name>
</gene>
<accession>A0A167DEC6</accession>
<dbReference type="AlphaFoldDB" id="A0A167DEC6"/>
<dbReference type="GO" id="GO:0016491">
    <property type="term" value="F:oxidoreductase activity"/>
    <property type="evidence" value="ECO:0007669"/>
    <property type="project" value="UniProtKB-KW"/>
</dbReference>
<dbReference type="OrthoDB" id="2151789at2759"/>
<evidence type="ECO:0000256" key="5">
    <source>
        <dbReference type="SAM" id="SignalP"/>
    </source>
</evidence>
<reference evidence="7 8" key="1">
    <citation type="journal article" date="2016" name="Genome Biol. Evol.">
        <title>Divergent and convergent evolution of fungal pathogenicity.</title>
        <authorList>
            <person name="Shang Y."/>
            <person name="Xiao G."/>
            <person name="Zheng P."/>
            <person name="Cen K."/>
            <person name="Zhan S."/>
            <person name="Wang C."/>
        </authorList>
    </citation>
    <scope>NUCLEOTIDE SEQUENCE [LARGE SCALE GENOMIC DNA]</scope>
    <source>
        <strain evidence="7 8">RCEF 4871</strain>
    </source>
</reference>
<keyword evidence="3" id="KW-0274">FAD</keyword>